<keyword evidence="11" id="KW-0472">Membrane</keyword>
<dbReference type="GO" id="GO:0004176">
    <property type="term" value="F:ATP-dependent peptidase activity"/>
    <property type="evidence" value="ECO:0007669"/>
    <property type="project" value="InterPro"/>
</dbReference>
<dbReference type="SUPFAM" id="SSF140990">
    <property type="entry name" value="FtsH protease domain-like"/>
    <property type="match status" value="1"/>
</dbReference>
<dbReference type="InterPro" id="IPR003960">
    <property type="entry name" value="ATPase_AAA_CS"/>
</dbReference>
<dbReference type="PANTHER" id="PTHR23076">
    <property type="entry name" value="METALLOPROTEASE M41 FTSH"/>
    <property type="match status" value="1"/>
</dbReference>
<dbReference type="PROSITE" id="PS00674">
    <property type="entry name" value="AAA"/>
    <property type="match status" value="1"/>
</dbReference>
<keyword evidence="9" id="KW-0482">Metalloprotease</keyword>
<comment type="subcellular location">
    <subcellularLocation>
        <location evidence="12">Cellular thylakoid membrane</location>
        <topology evidence="12">Multi-pass membrane protein</topology>
        <orientation evidence="12">Stromal side</orientation>
    </subcellularLocation>
</comment>
<keyword evidence="6" id="KW-0378">Hydrolase</keyword>
<dbReference type="InterPro" id="IPR000642">
    <property type="entry name" value="Peptidase_M41"/>
</dbReference>
<dbReference type="GO" id="GO:0006508">
    <property type="term" value="P:proteolysis"/>
    <property type="evidence" value="ECO:0007669"/>
    <property type="project" value="UniProtKB-KW"/>
</dbReference>
<dbReference type="Gene3D" id="1.20.58.760">
    <property type="entry name" value="Peptidase M41"/>
    <property type="match status" value="1"/>
</dbReference>
<dbReference type="Pfam" id="PF17862">
    <property type="entry name" value="AAA_lid_3"/>
    <property type="match status" value="1"/>
</dbReference>
<sequence length="352" mass="38646">MMGGNDEREQTLNQLLTEMDGFEANTGVIILAATNRPEVLDPALRRPGRFDRQVVVDRPDKLGREAILKVHVNQVKLAADVDLAAIAARTPGFAGADLANLVNEAALLAARQDREAVTMADFNEAIERVIAGLEKKSRVLNETEKRTVAYHEAGHAIVAALMPGAGRVEKISIVPRGIGALGYTLQLPEEDRFLMAENEIRGRLATLLAGRSSEEIVFSTVSTGASDDIQKATDLAERMVTLYGMSHKLGPVALEKVQQQFLDGFSNPRRPVSPAIAEEIDREVKEIVDGAHQIALLILESNRSLLEEMTQHLIGAEVLEGEQLRRYLEQVQVPNDLVDWLRTGQLISKKVN</sequence>
<dbReference type="FunFam" id="1.20.58.760:FF:000001">
    <property type="entry name" value="ATP-dependent zinc metalloprotease FtsH"/>
    <property type="match status" value="1"/>
</dbReference>
<keyword evidence="7" id="KW-0862">Zinc</keyword>
<keyword evidence="4" id="KW-0812">Transmembrane</keyword>
<keyword evidence="10" id="KW-0793">Thylakoid</keyword>
<accession>A0AB37URX8</accession>
<dbReference type="Proteomes" id="UP000282574">
    <property type="component" value="Unassembled WGS sequence"/>
</dbReference>
<dbReference type="AlphaFoldDB" id="A0AB37URX8"/>
<evidence type="ECO:0000313" key="17">
    <source>
        <dbReference type="EMBL" id="RUT14210.1"/>
    </source>
</evidence>
<organism evidence="17 18">
    <name type="scientific">Chroococcidiopsis cubana SAG 39.79</name>
    <dbReference type="NCBI Taxonomy" id="388085"/>
    <lineage>
        <taxon>Bacteria</taxon>
        <taxon>Bacillati</taxon>
        <taxon>Cyanobacteriota</taxon>
        <taxon>Cyanophyceae</taxon>
        <taxon>Chroococcidiopsidales</taxon>
        <taxon>Chroococcidiopsidaceae</taxon>
        <taxon>Chroococcidiopsis</taxon>
    </lineage>
</organism>
<keyword evidence="3" id="KW-0645">Protease</keyword>
<evidence type="ECO:0000256" key="12">
    <source>
        <dbReference type="ARBA" id="ARBA00060402"/>
    </source>
</evidence>
<evidence type="ECO:0000256" key="9">
    <source>
        <dbReference type="ARBA" id="ARBA00023049"/>
    </source>
</evidence>
<dbReference type="PANTHER" id="PTHR23076:SF113">
    <property type="entry name" value="ATP-DEPENDENT ZINC METALLOPROTEASE FTSH 1, CHLOROPLASTIC-RELATED"/>
    <property type="match status" value="1"/>
</dbReference>
<comment type="cofactor">
    <cofactor evidence="1">
        <name>Zn(2+)</name>
        <dbReference type="ChEBI" id="CHEBI:29105"/>
    </cofactor>
</comment>
<dbReference type="GO" id="GO:0004222">
    <property type="term" value="F:metalloendopeptidase activity"/>
    <property type="evidence" value="ECO:0007669"/>
    <property type="project" value="InterPro"/>
</dbReference>
<dbReference type="SUPFAM" id="SSF52540">
    <property type="entry name" value="P-loop containing nucleoside triphosphate hydrolases"/>
    <property type="match status" value="1"/>
</dbReference>
<evidence type="ECO:0000256" key="1">
    <source>
        <dbReference type="ARBA" id="ARBA00001947"/>
    </source>
</evidence>
<gene>
    <name evidence="17" type="ORF">DSM107010_06930</name>
</gene>
<dbReference type="Gene3D" id="3.40.50.300">
    <property type="entry name" value="P-loop containing nucleotide triphosphate hydrolases"/>
    <property type="match status" value="1"/>
</dbReference>
<dbReference type="Pfam" id="PF00004">
    <property type="entry name" value="AAA"/>
    <property type="match status" value="1"/>
</dbReference>
<evidence type="ECO:0000259" key="16">
    <source>
        <dbReference type="Pfam" id="PF17862"/>
    </source>
</evidence>
<dbReference type="Gene3D" id="1.10.8.60">
    <property type="match status" value="1"/>
</dbReference>
<feature type="domain" description="Peptidase M41" evidence="15">
    <location>
        <begin position="138"/>
        <end position="325"/>
    </location>
</feature>
<proteinExistence type="inferred from homology"/>
<dbReference type="Pfam" id="PF01434">
    <property type="entry name" value="Peptidase_M41"/>
    <property type="match status" value="1"/>
</dbReference>
<evidence type="ECO:0000256" key="3">
    <source>
        <dbReference type="ARBA" id="ARBA00022670"/>
    </source>
</evidence>
<keyword evidence="13" id="KW-0067">ATP-binding</keyword>
<evidence type="ECO:0000256" key="10">
    <source>
        <dbReference type="ARBA" id="ARBA00023078"/>
    </source>
</evidence>
<evidence type="ECO:0000256" key="5">
    <source>
        <dbReference type="ARBA" id="ARBA00022723"/>
    </source>
</evidence>
<keyword evidence="18" id="KW-1185">Reference proteome</keyword>
<dbReference type="InterPro" id="IPR027417">
    <property type="entry name" value="P-loop_NTPase"/>
</dbReference>
<evidence type="ECO:0000259" key="14">
    <source>
        <dbReference type="Pfam" id="PF00004"/>
    </source>
</evidence>
<evidence type="ECO:0000259" key="15">
    <source>
        <dbReference type="Pfam" id="PF01434"/>
    </source>
</evidence>
<evidence type="ECO:0000256" key="13">
    <source>
        <dbReference type="RuleBase" id="RU003651"/>
    </source>
</evidence>
<protein>
    <recommendedName>
        <fullName evidence="19">AAA+ ATPase domain-containing protein</fullName>
    </recommendedName>
</protein>
<evidence type="ECO:0000256" key="8">
    <source>
        <dbReference type="ARBA" id="ARBA00022989"/>
    </source>
</evidence>
<feature type="domain" description="AAA ATPase AAA+ lid" evidence="16">
    <location>
        <begin position="80"/>
        <end position="124"/>
    </location>
</feature>
<keyword evidence="13" id="KW-0547">Nucleotide-binding</keyword>
<comment type="similarity">
    <text evidence="13">Belongs to the AAA ATPase family.</text>
</comment>
<dbReference type="GO" id="GO:0016887">
    <property type="term" value="F:ATP hydrolysis activity"/>
    <property type="evidence" value="ECO:0007669"/>
    <property type="project" value="InterPro"/>
</dbReference>
<dbReference type="InterPro" id="IPR037219">
    <property type="entry name" value="Peptidase_M41-like"/>
</dbReference>
<evidence type="ECO:0000256" key="7">
    <source>
        <dbReference type="ARBA" id="ARBA00022833"/>
    </source>
</evidence>
<comment type="similarity">
    <text evidence="2">In the C-terminal section; belongs to the peptidase M41 family.</text>
</comment>
<feature type="domain" description="ATPase AAA-type core" evidence="14">
    <location>
        <begin position="5"/>
        <end position="57"/>
    </location>
</feature>
<evidence type="ECO:0000256" key="2">
    <source>
        <dbReference type="ARBA" id="ARBA00010044"/>
    </source>
</evidence>
<dbReference type="GO" id="GO:0031676">
    <property type="term" value="C:plasma membrane-derived thylakoid membrane"/>
    <property type="evidence" value="ECO:0007669"/>
    <property type="project" value="UniProtKB-SubCell"/>
</dbReference>
<reference evidence="17 18" key="1">
    <citation type="journal article" date="2019" name="Genome Biol. Evol.">
        <title>Day and night: Metabolic profiles and evolutionary relationships of six axenic non-marine cyanobacteria.</title>
        <authorList>
            <person name="Will S.E."/>
            <person name="Henke P."/>
            <person name="Boedeker C."/>
            <person name="Huang S."/>
            <person name="Brinkmann H."/>
            <person name="Rohde M."/>
            <person name="Jarek M."/>
            <person name="Friedl T."/>
            <person name="Seufert S."/>
            <person name="Schumacher M."/>
            <person name="Overmann J."/>
            <person name="Neumann-Schaal M."/>
            <person name="Petersen J."/>
        </authorList>
    </citation>
    <scope>NUCLEOTIDE SEQUENCE [LARGE SCALE GENOMIC DNA]</scope>
    <source>
        <strain evidence="17 18">SAG 39.79</strain>
    </source>
</reference>
<evidence type="ECO:0000256" key="11">
    <source>
        <dbReference type="ARBA" id="ARBA00023136"/>
    </source>
</evidence>
<dbReference type="EMBL" id="RSCK01000003">
    <property type="protein sequence ID" value="RUT14210.1"/>
    <property type="molecule type" value="Genomic_DNA"/>
</dbReference>
<keyword evidence="5" id="KW-0479">Metal-binding</keyword>
<evidence type="ECO:0008006" key="19">
    <source>
        <dbReference type="Google" id="ProtNLM"/>
    </source>
</evidence>
<evidence type="ECO:0000313" key="18">
    <source>
        <dbReference type="Proteomes" id="UP000282574"/>
    </source>
</evidence>
<dbReference type="GO" id="GO:0046872">
    <property type="term" value="F:metal ion binding"/>
    <property type="evidence" value="ECO:0007669"/>
    <property type="project" value="UniProtKB-KW"/>
</dbReference>
<comment type="caution">
    <text evidence="17">The sequence shown here is derived from an EMBL/GenBank/DDBJ whole genome shotgun (WGS) entry which is preliminary data.</text>
</comment>
<dbReference type="FunFam" id="1.10.8.60:FF:000001">
    <property type="entry name" value="ATP-dependent zinc metalloprotease FtsH"/>
    <property type="match status" value="1"/>
</dbReference>
<evidence type="ECO:0000256" key="4">
    <source>
        <dbReference type="ARBA" id="ARBA00022692"/>
    </source>
</evidence>
<evidence type="ECO:0000256" key="6">
    <source>
        <dbReference type="ARBA" id="ARBA00022801"/>
    </source>
</evidence>
<dbReference type="GO" id="GO:0005524">
    <property type="term" value="F:ATP binding"/>
    <property type="evidence" value="ECO:0007669"/>
    <property type="project" value="UniProtKB-KW"/>
</dbReference>
<dbReference type="InterPro" id="IPR003959">
    <property type="entry name" value="ATPase_AAA_core"/>
</dbReference>
<name>A0AB37URX8_9CYAN</name>
<keyword evidence="8" id="KW-1133">Transmembrane helix</keyword>
<dbReference type="InterPro" id="IPR041569">
    <property type="entry name" value="AAA_lid_3"/>
</dbReference>